<dbReference type="GO" id="GO:0102009">
    <property type="term" value="F:proline dipeptidase activity"/>
    <property type="evidence" value="ECO:0007669"/>
    <property type="project" value="UniProtKB-EC"/>
</dbReference>
<sequence>MENNTLANLTLLEGHPLEDRQLVTQTEKAFRLIMNQKHSGKCSVAVVYDDEPGFLVGFSALIEAFNE</sequence>
<keyword evidence="1" id="KW-0378">Hydrolase</keyword>
<comment type="caution">
    <text evidence="1">The sequence shown here is derived from an EMBL/GenBank/DDBJ whole genome shotgun (WGS) entry which is preliminary data.</text>
</comment>
<dbReference type="EC" id="3.4.13.9" evidence="1"/>
<evidence type="ECO:0000313" key="2">
    <source>
        <dbReference type="Proteomes" id="UP000047420"/>
    </source>
</evidence>
<keyword evidence="2" id="KW-1185">Reference proteome</keyword>
<evidence type="ECO:0000313" key="1">
    <source>
        <dbReference type="EMBL" id="CRG51149.1"/>
    </source>
</evidence>
<organism evidence="1 2">
    <name type="scientific">Yersinia wautersii</name>
    <dbReference type="NCBI Taxonomy" id="1341643"/>
    <lineage>
        <taxon>Bacteria</taxon>
        <taxon>Pseudomonadati</taxon>
        <taxon>Pseudomonadota</taxon>
        <taxon>Gammaproteobacteria</taxon>
        <taxon>Enterobacterales</taxon>
        <taxon>Yersiniaceae</taxon>
        <taxon>Yersinia</taxon>
    </lineage>
</organism>
<keyword evidence="1" id="KW-0645">Protease</keyword>
<gene>
    <name evidence="1" type="ORF">ERS008478_02763</name>
</gene>
<reference evidence="1 2" key="1">
    <citation type="submission" date="2015-03" db="EMBL/GenBank/DDBJ databases">
        <authorList>
            <consortium name="Pathogen Informatics"/>
            <person name="Murphy D."/>
        </authorList>
    </citation>
    <scope>NUCLEOTIDE SEQUENCE [LARGE SCALE GENOMIC DNA]</scope>
    <source>
        <strain evidence="1 2">WP-931201</strain>
    </source>
</reference>
<protein>
    <submittedName>
        <fullName evidence="1">Prolidase</fullName>
        <ecNumber evidence="1">3.4.13.9</ecNumber>
    </submittedName>
</protein>
<proteinExistence type="predicted"/>
<keyword evidence="1" id="KW-0224">Dipeptidase</keyword>
<dbReference type="RefSeq" id="WP_033851903.1">
    <property type="nucleotide sequence ID" value="NZ_CBLI010000463.1"/>
</dbReference>
<dbReference type="EMBL" id="CVMG01000021">
    <property type="protein sequence ID" value="CRG51149.1"/>
    <property type="molecule type" value="Genomic_DNA"/>
</dbReference>
<name>A0ABP1ZE56_9GAMM</name>
<dbReference type="Proteomes" id="UP000047420">
    <property type="component" value="Unassembled WGS sequence"/>
</dbReference>
<accession>A0ABP1ZE56</accession>